<keyword evidence="10" id="KW-0413">Isomerase</keyword>
<dbReference type="SUPFAM" id="SSF53738">
    <property type="entry name" value="Phosphoglucomutase, first 3 domains"/>
    <property type="match status" value="3"/>
</dbReference>
<dbReference type="PANTHER" id="PTHR22573">
    <property type="entry name" value="PHOSPHOHEXOMUTASE FAMILY MEMBER"/>
    <property type="match status" value="1"/>
</dbReference>
<comment type="caution">
    <text evidence="16">The sequence shown here is derived from an EMBL/GenBank/DDBJ whole genome shotgun (WGS) entry which is preliminary data.</text>
</comment>
<evidence type="ECO:0000256" key="11">
    <source>
        <dbReference type="RuleBase" id="RU004326"/>
    </source>
</evidence>
<accession>A0AAD9N6E3</accession>
<evidence type="ECO:0000256" key="6">
    <source>
        <dbReference type="ARBA" id="ARBA00022490"/>
    </source>
</evidence>
<dbReference type="EC" id="5.4.2.2" evidence="5"/>
<dbReference type="GO" id="GO:0005829">
    <property type="term" value="C:cytosol"/>
    <property type="evidence" value="ECO:0007669"/>
    <property type="project" value="TreeGrafter"/>
</dbReference>
<comment type="subcellular location">
    <subcellularLocation>
        <location evidence="3">Cytoplasm</location>
    </subcellularLocation>
</comment>
<dbReference type="GO" id="GO:0000287">
    <property type="term" value="F:magnesium ion binding"/>
    <property type="evidence" value="ECO:0007669"/>
    <property type="project" value="InterPro"/>
</dbReference>
<protein>
    <recommendedName>
        <fullName evidence="5">phosphoglucomutase (alpha-D-glucose-1,6-bisphosphate-dependent)</fullName>
        <ecNumber evidence="5">5.4.2.2</ecNumber>
    </recommendedName>
</protein>
<dbReference type="InterPro" id="IPR005841">
    <property type="entry name" value="Alpha-D-phosphohexomutase_SF"/>
</dbReference>
<dbReference type="FunFam" id="3.40.120.10:FF:000007">
    <property type="entry name" value="Phosphoglucomutase 5"/>
    <property type="match status" value="1"/>
</dbReference>
<dbReference type="CDD" id="cd03085">
    <property type="entry name" value="PGM1"/>
    <property type="match status" value="1"/>
</dbReference>
<dbReference type="EMBL" id="JAODUP010000196">
    <property type="protein sequence ID" value="KAK2157178.1"/>
    <property type="molecule type" value="Genomic_DNA"/>
</dbReference>
<comment type="similarity">
    <text evidence="4 11">Belongs to the phosphohexose mutase family.</text>
</comment>
<keyword evidence="8 11" id="KW-0479">Metal-binding</keyword>
<evidence type="ECO:0000313" key="17">
    <source>
        <dbReference type="Proteomes" id="UP001208570"/>
    </source>
</evidence>
<evidence type="ECO:0000256" key="10">
    <source>
        <dbReference type="ARBA" id="ARBA00023235"/>
    </source>
</evidence>
<dbReference type="Gene3D" id="3.40.120.10">
    <property type="entry name" value="Alpha-D-Glucose-1,6-Bisphosphate, subunit A, domain 3"/>
    <property type="match status" value="3"/>
</dbReference>
<keyword evidence="6" id="KW-0963">Cytoplasm</keyword>
<evidence type="ECO:0000256" key="5">
    <source>
        <dbReference type="ARBA" id="ARBA00012728"/>
    </source>
</evidence>
<evidence type="ECO:0000256" key="3">
    <source>
        <dbReference type="ARBA" id="ARBA00004496"/>
    </source>
</evidence>
<dbReference type="Pfam" id="PF02879">
    <property type="entry name" value="PGM_PMM_II"/>
    <property type="match status" value="1"/>
</dbReference>
<evidence type="ECO:0000313" key="16">
    <source>
        <dbReference type="EMBL" id="KAK2157178.1"/>
    </source>
</evidence>
<dbReference type="InterPro" id="IPR005844">
    <property type="entry name" value="A-D-PHexomutase_a/b/a-I"/>
</dbReference>
<dbReference type="NCBIfam" id="NF005737">
    <property type="entry name" value="PRK07564.1-1"/>
    <property type="match status" value="1"/>
</dbReference>
<dbReference type="InterPro" id="IPR016066">
    <property type="entry name" value="A-D-PHexomutase_CS"/>
</dbReference>
<dbReference type="Pfam" id="PF24947">
    <property type="entry name" value="PGM1_C_vert_fung"/>
    <property type="match status" value="1"/>
</dbReference>
<feature type="domain" description="Alpha-D-phosphohexomutase alpha/beta/alpha" evidence="13">
    <location>
        <begin position="16"/>
        <end position="156"/>
    </location>
</feature>
<keyword evidence="9 11" id="KW-0460">Magnesium</keyword>
<evidence type="ECO:0000259" key="14">
    <source>
        <dbReference type="Pfam" id="PF02879"/>
    </source>
</evidence>
<evidence type="ECO:0000256" key="12">
    <source>
        <dbReference type="SAM" id="MobiDB-lite"/>
    </source>
</evidence>
<dbReference type="InterPro" id="IPR045244">
    <property type="entry name" value="PGM"/>
</dbReference>
<dbReference type="Pfam" id="PF02878">
    <property type="entry name" value="PGM_PMM_I"/>
    <property type="match status" value="1"/>
</dbReference>
<reference evidence="16" key="1">
    <citation type="journal article" date="2023" name="Mol. Biol. Evol.">
        <title>Third-Generation Sequencing Reveals the Adaptive Role of the Epigenome in Three Deep-Sea Polychaetes.</title>
        <authorList>
            <person name="Perez M."/>
            <person name="Aroh O."/>
            <person name="Sun Y."/>
            <person name="Lan Y."/>
            <person name="Juniper S.K."/>
            <person name="Young C.R."/>
            <person name="Angers B."/>
            <person name="Qian P.Y."/>
        </authorList>
    </citation>
    <scope>NUCLEOTIDE SEQUENCE</scope>
    <source>
        <strain evidence="16">P08H-3</strain>
    </source>
</reference>
<comment type="cofactor">
    <cofactor evidence="2">
        <name>Mg(2+)</name>
        <dbReference type="ChEBI" id="CHEBI:18420"/>
    </cofactor>
</comment>
<sequence>MGFKSVTVASKPFDGQKPGTSGLRKATKIFMQDHYTENFVQCTLSAMGEKLKGSTLVVGGDGRYYGKEASEKIIKMCAANGVSKVIIGQDGILSTPAVSCLIRKHHTDGGIILTASHNPGGPNADFGIKFNIANGGPAPAAVTDHIYDLTQKVNQYHTVPDMKVDISTNGTQQFTVDDKPFTVEVTDSVQDYMDYMKEIFDFGAIKGLLSGSDGQPKLKVLINALSGVVGPYVKRILCQELGMDEASAVNCVPLPDFGGGHPDPNLTYAADLVNELKKGNHDFGAAFDGDGDRNMILGKNGFFVSPCDSLAVIAAHLECIPYFKKTGIRGYARSMPTSGAVDRVAKKKGKEMFEVPTGWKFFGNLMDAGRLSLCGEESFGTGSDHIREKDGLWAVLAWLSILACKKISVEEILKEHWKTYGRNVFTRYDYENVESEPANQMMTNFDKMVASSSLTGKEFKHGDKSFKLSKMDNFEYTDPIDGSISKKQGIRIIFEDGSRIIFRLSGTGSAGATIRMYIDSYESDPDKQLLDSQVMLRPLIEIALEISQLRELTGRQQPTVIT</sequence>
<evidence type="ECO:0000256" key="7">
    <source>
        <dbReference type="ARBA" id="ARBA00022553"/>
    </source>
</evidence>
<evidence type="ECO:0000259" key="13">
    <source>
        <dbReference type="Pfam" id="PF02878"/>
    </source>
</evidence>
<dbReference type="Pfam" id="PF02880">
    <property type="entry name" value="PGM_PMM_III"/>
    <property type="match status" value="1"/>
</dbReference>
<proteinExistence type="inferred from homology"/>
<dbReference type="PRINTS" id="PR00509">
    <property type="entry name" value="PGMPMM"/>
</dbReference>
<dbReference type="FunFam" id="3.30.310.50:FF:000002">
    <property type="entry name" value="Phosphoglucomutase 5"/>
    <property type="match status" value="1"/>
</dbReference>
<evidence type="ECO:0000256" key="2">
    <source>
        <dbReference type="ARBA" id="ARBA00001946"/>
    </source>
</evidence>
<evidence type="ECO:0000256" key="1">
    <source>
        <dbReference type="ARBA" id="ARBA00000443"/>
    </source>
</evidence>
<dbReference type="Gene3D" id="3.30.310.50">
    <property type="entry name" value="Alpha-D-phosphohexomutase, C-terminal domain"/>
    <property type="match status" value="1"/>
</dbReference>
<dbReference type="InterPro" id="IPR005845">
    <property type="entry name" value="A-D-PHexomutase_a/b/a-II"/>
</dbReference>
<gene>
    <name evidence="16" type="ORF">LSH36_196g04056</name>
</gene>
<feature type="domain" description="Alpha-D-phosphohexomutase alpha/beta/alpha" evidence="15">
    <location>
        <begin position="310"/>
        <end position="420"/>
    </location>
</feature>
<dbReference type="Proteomes" id="UP001208570">
    <property type="component" value="Unassembled WGS sequence"/>
</dbReference>
<dbReference type="InterPro" id="IPR036900">
    <property type="entry name" value="A-D-PHexomutase_C_sf"/>
</dbReference>
<feature type="region of interest" description="Disordered" evidence="12">
    <location>
        <begin position="1"/>
        <end position="20"/>
    </location>
</feature>
<evidence type="ECO:0000259" key="15">
    <source>
        <dbReference type="Pfam" id="PF02880"/>
    </source>
</evidence>
<keyword evidence="7" id="KW-0597">Phosphoprotein</keyword>
<dbReference type="FunFam" id="3.40.120.10:FF:000004">
    <property type="entry name" value="Phosphoglucomutase 5"/>
    <property type="match status" value="1"/>
</dbReference>
<dbReference type="FunFam" id="3.40.120.10:FF:000005">
    <property type="entry name" value="Phosphoglucomutase 5"/>
    <property type="match status" value="1"/>
</dbReference>
<dbReference type="GO" id="GO:0004614">
    <property type="term" value="F:phosphoglucomutase activity"/>
    <property type="evidence" value="ECO:0007669"/>
    <property type="project" value="UniProtKB-EC"/>
</dbReference>
<comment type="catalytic activity">
    <reaction evidence="1">
        <text>alpha-D-glucose 1-phosphate = alpha-D-glucose 6-phosphate</text>
        <dbReference type="Rhea" id="RHEA:23536"/>
        <dbReference type="ChEBI" id="CHEBI:58225"/>
        <dbReference type="ChEBI" id="CHEBI:58601"/>
        <dbReference type="EC" id="5.4.2.2"/>
    </reaction>
</comment>
<organism evidence="16 17">
    <name type="scientific">Paralvinella palmiformis</name>
    <dbReference type="NCBI Taxonomy" id="53620"/>
    <lineage>
        <taxon>Eukaryota</taxon>
        <taxon>Metazoa</taxon>
        <taxon>Spiralia</taxon>
        <taxon>Lophotrochozoa</taxon>
        <taxon>Annelida</taxon>
        <taxon>Polychaeta</taxon>
        <taxon>Sedentaria</taxon>
        <taxon>Canalipalpata</taxon>
        <taxon>Terebellida</taxon>
        <taxon>Terebelliformia</taxon>
        <taxon>Alvinellidae</taxon>
        <taxon>Paralvinella</taxon>
    </lineage>
</organism>
<dbReference type="SUPFAM" id="SSF55957">
    <property type="entry name" value="Phosphoglucomutase, C-terminal domain"/>
    <property type="match status" value="1"/>
</dbReference>
<dbReference type="PROSITE" id="PS00710">
    <property type="entry name" value="PGM_PMM"/>
    <property type="match status" value="1"/>
</dbReference>
<keyword evidence="17" id="KW-1185">Reference proteome</keyword>
<evidence type="ECO:0000256" key="8">
    <source>
        <dbReference type="ARBA" id="ARBA00022723"/>
    </source>
</evidence>
<feature type="domain" description="Alpha-D-phosphohexomutase alpha/beta/alpha" evidence="14">
    <location>
        <begin position="191"/>
        <end position="301"/>
    </location>
</feature>
<dbReference type="GO" id="GO:0005975">
    <property type="term" value="P:carbohydrate metabolic process"/>
    <property type="evidence" value="ECO:0007669"/>
    <property type="project" value="InterPro"/>
</dbReference>
<dbReference type="InterPro" id="IPR016055">
    <property type="entry name" value="A-D-PHexomutase_a/b/a-I/II/III"/>
</dbReference>
<name>A0AAD9N6E3_9ANNE</name>
<evidence type="ECO:0000256" key="4">
    <source>
        <dbReference type="ARBA" id="ARBA00010231"/>
    </source>
</evidence>
<evidence type="ECO:0000256" key="9">
    <source>
        <dbReference type="ARBA" id="ARBA00022842"/>
    </source>
</evidence>
<dbReference type="AlphaFoldDB" id="A0AAD9N6E3"/>
<dbReference type="InterPro" id="IPR005846">
    <property type="entry name" value="A-D-PHexomutase_a/b/a-III"/>
</dbReference>
<dbReference type="PANTHER" id="PTHR22573:SF2">
    <property type="entry name" value="PHOSPHOGLUCOMUTASE"/>
    <property type="match status" value="1"/>
</dbReference>